<proteinExistence type="predicted"/>
<protein>
    <recommendedName>
        <fullName evidence="3">Mariner Mos1 transposase</fullName>
    </recommendedName>
</protein>
<evidence type="ECO:0008006" key="3">
    <source>
        <dbReference type="Google" id="ProtNLM"/>
    </source>
</evidence>
<dbReference type="InterPro" id="IPR036397">
    <property type="entry name" value="RNaseH_sf"/>
</dbReference>
<evidence type="ECO:0000313" key="1">
    <source>
        <dbReference type="EMBL" id="GBP84862.1"/>
    </source>
</evidence>
<dbReference type="Gene3D" id="3.30.420.10">
    <property type="entry name" value="Ribonuclease H-like superfamily/Ribonuclease H"/>
    <property type="match status" value="1"/>
</dbReference>
<comment type="caution">
    <text evidence="1">The sequence shown here is derived from an EMBL/GenBank/DDBJ whole genome shotgun (WGS) entry which is preliminary data.</text>
</comment>
<evidence type="ECO:0000313" key="2">
    <source>
        <dbReference type="Proteomes" id="UP000299102"/>
    </source>
</evidence>
<dbReference type="OrthoDB" id="10017160at2759"/>
<organism evidence="1 2">
    <name type="scientific">Eumeta variegata</name>
    <name type="common">Bagworm moth</name>
    <name type="synonym">Eumeta japonica</name>
    <dbReference type="NCBI Taxonomy" id="151549"/>
    <lineage>
        <taxon>Eukaryota</taxon>
        <taxon>Metazoa</taxon>
        <taxon>Ecdysozoa</taxon>
        <taxon>Arthropoda</taxon>
        <taxon>Hexapoda</taxon>
        <taxon>Insecta</taxon>
        <taxon>Pterygota</taxon>
        <taxon>Neoptera</taxon>
        <taxon>Endopterygota</taxon>
        <taxon>Lepidoptera</taxon>
        <taxon>Glossata</taxon>
        <taxon>Ditrysia</taxon>
        <taxon>Tineoidea</taxon>
        <taxon>Psychidae</taxon>
        <taxon>Oiketicinae</taxon>
        <taxon>Eumeta</taxon>
    </lineage>
</organism>
<dbReference type="EMBL" id="BGZK01001702">
    <property type="protein sequence ID" value="GBP84862.1"/>
    <property type="molecule type" value="Genomic_DNA"/>
</dbReference>
<keyword evidence="2" id="KW-1185">Reference proteome</keyword>
<name>A0A4C1ZBZ4_EUMVA</name>
<dbReference type="Proteomes" id="UP000299102">
    <property type="component" value="Unassembled WGS sequence"/>
</dbReference>
<sequence>MSRHQSLVQERSVSKRIIASFYNKTGHVAIVALENCRTVNSDWYTTICLSEVIDKLCKNNYKHRIILYHDNNINYTAKWTYKFLKEENLEHVRIPADPTSNEIQSISSDQTNTLLVEMKKGSWER</sequence>
<reference evidence="1 2" key="1">
    <citation type="journal article" date="2019" name="Commun. Biol.">
        <title>The bagworm genome reveals a unique fibroin gene that provides high tensile strength.</title>
        <authorList>
            <person name="Kono N."/>
            <person name="Nakamura H."/>
            <person name="Ohtoshi R."/>
            <person name="Tomita M."/>
            <person name="Numata K."/>
            <person name="Arakawa K."/>
        </authorList>
    </citation>
    <scope>NUCLEOTIDE SEQUENCE [LARGE SCALE GENOMIC DNA]</scope>
</reference>
<gene>
    <name evidence="1" type="ORF">EVAR_100621_1</name>
</gene>
<accession>A0A4C1ZBZ4</accession>
<dbReference type="GO" id="GO:0003676">
    <property type="term" value="F:nucleic acid binding"/>
    <property type="evidence" value="ECO:0007669"/>
    <property type="project" value="InterPro"/>
</dbReference>
<dbReference type="AlphaFoldDB" id="A0A4C1ZBZ4"/>